<feature type="domain" description="Histidine kinase/HSP90-like ATPase" evidence="5">
    <location>
        <begin position="49"/>
        <end position="141"/>
    </location>
</feature>
<feature type="non-terminal residue" evidence="6">
    <location>
        <position position="1"/>
    </location>
</feature>
<dbReference type="GO" id="GO:0000160">
    <property type="term" value="P:phosphorelay signal transduction system"/>
    <property type="evidence" value="ECO:0007669"/>
    <property type="project" value="UniProtKB-KW"/>
</dbReference>
<dbReference type="Gene3D" id="3.30.565.10">
    <property type="entry name" value="Histidine kinase-like ATPase, C-terminal domain"/>
    <property type="match status" value="1"/>
</dbReference>
<dbReference type="Pfam" id="PF02518">
    <property type="entry name" value="HATPase_c"/>
    <property type="match status" value="1"/>
</dbReference>
<dbReference type="InterPro" id="IPR003594">
    <property type="entry name" value="HATPase_dom"/>
</dbReference>
<dbReference type="InterPro" id="IPR036890">
    <property type="entry name" value="HATPase_C_sf"/>
</dbReference>
<dbReference type="PANTHER" id="PTHR24421:SF10">
    <property type="entry name" value="NITRATE_NITRITE SENSOR PROTEIN NARQ"/>
    <property type="match status" value="1"/>
</dbReference>
<proteinExistence type="predicted"/>
<keyword evidence="3" id="KW-0808">Transferase</keyword>
<keyword evidence="4" id="KW-0418">Kinase</keyword>
<evidence type="ECO:0000256" key="1">
    <source>
        <dbReference type="ARBA" id="ARBA00000085"/>
    </source>
</evidence>
<gene>
    <name evidence="6" type="ORF">S01H1_55456</name>
</gene>
<dbReference type="EC" id="2.7.13.3" evidence="2"/>
<comment type="catalytic activity">
    <reaction evidence="1">
        <text>ATP + protein L-histidine = ADP + protein N-phospho-L-histidine.</text>
        <dbReference type="EC" id="2.7.13.3"/>
    </reaction>
</comment>
<dbReference type="InterPro" id="IPR050482">
    <property type="entry name" value="Sensor_HK_TwoCompSys"/>
</dbReference>
<protein>
    <recommendedName>
        <fullName evidence="2">histidine kinase</fullName>
        <ecNumber evidence="2">2.7.13.3</ecNumber>
    </recommendedName>
</protein>
<dbReference type="PANTHER" id="PTHR24421">
    <property type="entry name" value="NITRATE/NITRITE SENSOR PROTEIN NARX-RELATED"/>
    <property type="match status" value="1"/>
</dbReference>
<dbReference type="CDD" id="cd16917">
    <property type="entry name" value="HATPase_UhpB-NarQ-NarX-like"/>
    <property type="match status" value="1"/>
</dbReference>
<evidence type="ECO:0000313" key="6">
    <source>
        <dbReference type="EMBL" id="GAG25435.1"/>
    </source>
</evidence>
<organism evidence="6">
    <name type="scientific">marine sediment metagenome</name>
    <dbReference type="NCBI Taxonomy" id="412755"/>
    <lineage>
        <taxon>unclassified sequences</taxon>
        <taxon>metagenomes</taxon>
        <taxon>ecological metagenomes</taxon>
    </lineage>
</organism>
<dbReference type="SUPFAM" id="SSF55874">
    <property type="entry name" value="ATPase domain of HSP90 chaperone/DNA topoisomerase II/histidine kinase"/>
    <property type="match status" value="1"/>
</dbReference>
<dbReference type="AlphaFoldDB" id="X0W4F1"/>
<sequence>LDLRPSILDTLGLLPALNWLVSSLDSDHNIDGRLEVGGQIRALKPEVDVAIFRIVQEALSNVSRHSGATTVCVRVNYLPRLLKLSIQDNGIGFTLPKLIASYSHERKIGLLGMHQRARSLGGTLNVDTEIGKGTLILVQAPI</sequence>
<reference evidence="6" key="1">
    <citation type="journal article" date="2014" name="Front. Microbiol.">
        <title>High frequency of phylogenetically diverse reductive dehalogenase-homologous genes in deep subseafloor sedimentary metagenomes.</title>
        <authorList>
            <person name="Kawai M."/>
            <person name="Futagami T."/>
            <person name="Toyoda A."/>
            <person name="Takaki Y."/>
            <person name="Nishi S."/>
            <person name="Hori S."/>
            <person name="Arai W."/>
            <person name="Tsubouchi T."/>
            <person name="Morono Y."/>
            <person name="Uchiyama I."/>
            <person name="Ito T."/>
            <person name="Fujiyama A."/>
            <person name="Inagaki F."/>
            <person name="Takami H."/>
        </authorList>
    </citation>
    <scope>NUCLEOTIDE SEQUENCE</scope>
    <source>
        <strain evidence="6">Expedition CK06-06</strain>
    </source>
</reference>
<dbReference type="GO" id="GO:0004673">
    <property type="term" value="F:protein histidine kinase activity"/>
    <property type="evidence" value="ECO:0007669"/>
    <property type="project" value="UniProtKB-EC"/>
</dbReference>
<dbReference type="EMBL" id="BARS01036049">
    <property type="protein sequence ID" value="GAG25435.1"/>
    <property type="molecule type" value="Genomic_DNA"/>
</dbReference>
<evidence type="ECO:0000256" key="4">
    <source>
        <dbReference type="ARBA" id="ARBA00022777"/>
    </source>
</evidence>
<comment type="caution">
    <text evidence="6">The sequence shown here is derived from an EMBL/GenBank/DDBJ whole genome shotgun (WGS) entry which is preliminary data.</text>
</comment>
<evidence type="ECO:0000256" key="3">
    <source>
        <dbReference type="ARBA" id="ARBA00022679"/>
    </source>
</evidence>
<accession>X0W4F1</accession>
<evidence type="ECO:0000259" key="5">
    <source>
        <dbReference type="Pfam" id="PF02518"/>
    </source>
</evidence>
<name>X0W4F1_9ZZZZ</name>
<evidence type="ECO:0000256" key="2">
    <source>
        <dbReference type="ARBA" id="ARBA00012438"/>
    </source>
</evidence>